<dbReference type="PANTHER" id="PTHR10877">
    <property type="entry name" value="POLYCYSTIN FAMILY MEMBER"/>
    <property type="match status" value="1"/>
</dbReference>
<evidence type="ECO:0000259" key="7">
    <source>
        <dbReference type="Pfam" id="PF08016"/>
    </source>
</evidence>
<protein>
    <submittedName>
        <fullName evidence="8">Polycystic kidney disease 1-like 2</fullName>
    </submittedName>
</protein>
<dbReference type="Proteomes" id="UP001626550">
    <property type="component" value="Unassembled WGS sequence"/>
</dbReference>
<comment type="subcellular location">
    <subcellularLocation>
        <location evidence="1">Membrane</location>
        <topology evidence="1">Multi-pass membrane protein</topology>
    </subcellularLocation>
</comment>
<dbReference type="PANTHER" id="PTHR10877:SF150">
    <property type="entry name" value="REJ DOMAIN-CONTAINING PROTEIN"/>
    <property type="match status" value="1"/>
</dbReference>
<evidence type="ECO:0000256" key="1">
    <source>
        <dbReference type="ARBA" id="ARBA00004141"/>
    </source>
</evidence>
<name>A0ABD2PQS7_9PLAT</name>
<keyword evidence="4 6" id="KW-1133">Transmembrane helix</keyword>
<dbReference type="GO" id="GO:0016020">
    <property type="term" value="C:membrane"/>
    <property type="evidence" value="ECO:0007669"/>
    <property type="project" value="UniProtKB-SubCell"/>
</dbReference>
<reference evidence="8 9" key="1">
    <citation type="submission" date="2024-11" db="EMBL/GenBank/DDBJ databases">
        <title>Adaptive evolution of stress response genes in parasites aligns with host niche diversity.</title>
        <authorList>
            <person name="Hahn C."/>
            <person name="Resl P."/>
        </authorList>
    </citation>
    <scope>NUCLEOTIDE SEQUENCE [LARGE SCALE GENOMIC DNA]</scope>
    <source>
        <strain evidence="8">EGGRZ-B1_66</strain>
        <tissue evidence="8">Body</tissue>
    </source>
</reference>
<organism evidence="8 9">
    <name type="scientific">Cichlidogyrus casuarinus</name>
    <dbReference type="NCBI Taxonomy" id="1844966"/>
    <lineage>
        <taxon>Eukaryota</taxon>
        <taxon>Metazoa</taxon>
        <taxon>Spiralia</taxon>
        <taxon>Lophotrochozoa</taxon>
        <taxon>Platyhelminthes</taxon>
        <taxon>Monogenea</taxon>
        <taxon>Monopisthocotylea</taxon>
        <taxon>Dactylogyridea</taxon>
        <taxon>Ancyrocephalidae</taxon>
        <taxon>Cichlidogyrus</taxon>
    </lineage>
</organism>
<keyword evidence="3 6" id="KW-0812">Transmembrane</keyword>
<keyword evidence="9" id="KW-1185">Reference proteome</keyword>
<sequence length="117" mass="13287">MGYLISFLAFATTLKFIKVFQFFPKINMLGTVLILAARDLKFFILSFAIVFIGFALVFYMLFSTVLPEYITLLESLLQIMLGHSSFPGIRSVEPIIGPMFFTCFSVFVVFIMVAVKE</sequence>
<feature type="transmembrane region" description="Helical" evidence="6">
    <location>
        <begin position="95"/>
        <end position="115"/>
    </location>
</feature>
<dbReference type="InterPro" id="IPR013122">
    <property type="entry name" value="PKD1_2_channel"/>
</dbReference>
<gene>
    <name evidence="8" type="primary">PKD1L2_8</name>
    <name evidence="8" type="ORF">Ciccas_012665</name>
</gene>
<evidence type="ECO:0000256" key="2">
    <source>
        <dbReference type="ARBA" id="ARBA00007200"/>
    </source>
</evidence>
<evidence type="ECO:0000313" key="9">
    <source>
        <dbReference type="Proteomes" id="UP001626550"/>
    </source>
</evidence>
<evidence type="ECO:0000313" key="8">
    <source>
        <dbReference type="EMBL" id="KAL3308801.1"/>
    </source>
</evidence>
<evidence type="ECO:0000256" key="4">
    <source>
        <dbReference type="ARBA" id="ARBA00022989"/>
    </source>
</evidence>
<evidence type="ECO:0000256" key="6">
    <source>
        <dbReference type="SAM" id="Phobius"/>
    </source>
</evidence>
<feature type="domain" description="Polycystin cation channel PKD1/PKD2" evidence="7">
    <location>
        <begin position="2"/>
        <end position="113"/>
    </location>
</feature>
<dbReference type="EMBL" id="JBJKFK010004686">
    <property type="protein sequence ID" value="KAL3308801.1"/>
    <property type="molecule type" value="Genomic_DNA"/>
</dbReference>
<proteinExistence type="inferred from homology"/>
<dbReference type="InterPro" id="IPR051223">
    <property type="entry name" value="Polycystin"/>
</dbReference>
<dbReference type="AlphaFoldDB" id="A0ABD2PQS7"/>
<keyword evidence="5 6" id="KW-0472">Membrane</keyword>
<comment type="caution">
    <text evidence="8">The sequence shown here is derived from an EMBL/GenBank/DDBJ whole genome shotgun (WGS) entry which is preliminary data.</text>
</comment>
<dbReference type="Pfam" id="PF08016">
    <property type="entry name" value="PKD_channel"/>
    <property type="match status" value="1"/>
</dbReference>
<evidence type="ECO:0000256" key="5">
    <source>
        <dbReference type="ARBA" id="ARBA00023136"/>
    </source>
</evidence>
<comment type="similarity">
    <text evidence="2">Belongs to the polycystin family.</text>
</comment>
<evidence type="ECO:0000256" key="3">
    <source>
        <dbReference type="ARBA" id="ARBA00022692"/>
    </source>
</evidence>
<feature type="transmembrane region" description="Helical" evidence="6">
    <location>
        <begin position="40"/>
        <end position="62"/>
    </location>
</feature>
<accession>A0ABD2PQS7</accession>